<dbReference type="PANTHER" id="PTHR12096">
    <property type="entry name" value="NUCLEAR PROTEIN SKIP-RELATED"/>
    <property type="match status" value="1"/>
</dbReference>
<feature type="compositionally biased region" description="Basic and acidic residues" evidence="1">
    <location>
        <begin position="40"/>
        <end position="86"/>
    </location>
</feature>
<dbReference type="InterPro" id="IPR017862">
    <property type="entry name" value="SKI-int_prot_SKIP"/>
</dbReference>
<dbReference type="GO" id="GO:0005681">
    <property type="term" value="C:spliceosomal complex"/>
    <property type="evidence" value="ECO:0007669"/>
    <property type="project" value="InterPro"/>
</dbReference>
<dbReference type="Proteomes" id="UP001152795">
    <property type="component" value="Unassembled WGS sequence"/>
</dbReference>
<evidence type="ECO:0000313" key="2">
    <source>
        <dbReference type="EMBL" id="CAB4026421.1"/>
    </source>
</evidence>
<feature type="region of interest" description="Disordered" evidence="1">
    <location>
        <begin position="1"/>
        <end position="104"/>
    </location>
</feature>
<protein>
    <submittedName>
        <fullName evidence="2">Puff-specific Bx42</fullName>
    </submittedName>
</protein>
<accession>A0A7D9JCF9</accession>
<keyword evidence="3" id="KW-1185">Reference proteome</keyword>
<reference evidence="2" key="1">
    <citation type="submission" date="2020-04" db="EMBL/GenBank/DDBJ databases">
        <authorList>
            <person name="Alioto T."/>
            <person name="Alioto T."/>
            <person name="Gomez Garrido J."/>
        </authorList>
    </citation>
    <scope>NUCLEOTIDE SEQUENCE</scope>
    <source>
        <strain evidence="2">A484AB</strain>
    </source>
</reference>
<evidence type="ECO:0000256" key="1">
    <source>
        <dbReference type="SAM" id="MobiDB-lite"/>
    </source>
</evidence>
<dbReference type="EMBL" id="CACRXK020014184">
    <property type="protein sequence ID" value="CAB4026421.1"/>
    <property type="molecule type" value="Genomic_DNA"/>
</dbReference>
<sequence length="230" mass="26729">MRAQLEKKVAQREKEKQEDKLRKLAQKARDARAGIQNASDKSHDEKERDQMRYERHKDREKERRIAKAAPDKRSKLQRDRERDVTEKIALGMAGGGSQSQEAMYDQRLFNQNKGIASGFGEDDAYNVYDKPWRDSGSTANAVYKPSRNNDKDIYGDDLEKLMNTDRFQPDKEFAGTDRNVRRDGPVQFERDEEDPFGLDKFLTEAKRAGKRTADEPRGSRDADNRKRSKR</sequence>
<dbReference type="AlphaFoldDB" id="A0A7D9JCF9"/>
<feature type="compositionally biased region" description="Basic and acidic residues" evidence="1">
    <location>
        <begin position="147"/>
        <end position="184"/>
    </location>
</feature>
<dbReference type="OrthoDB" id="666364at2759"/>
<feature type="compositionally biased region" description="Basic and acidic residues" evidence="1">
    <location>
        <begin position="1"/>
        <end position="32"/>
    </location>
</feature>
<name>A0A7D9JCF9_PARCT</name>
<feature type="compositionally biased region" description="Basic and acidic residues" evidence="1">
    <location>
        <begin position="201"/>
        <end position="230"/>
    </location>
</feature>
<dbReference type="GO" id="GO:0000398">
    <property type="term" value="P:mRNA splicing, via spliceosome"/>
    <property type="evidence" value="ECO:0007669"/>
    <property type="project" value="InterPro"/>
</dbReference>
<organism evidence="2 3">
    <name type="scientific">Paramuricea clavata</name>
    <name type="common">Red gorgonian</name>
    <name type="synonym">Violescent sea-whip</name>
    <dbReference type="NCBI Taxonomy" id="317549"/>
    <lineage>
        <taxon>Eukaryota</taxon>
        <taxon>Metazoa</taxon>
        <taxon>Cnidaria</taxon>
        <taxon>Anthozoa</taxon>
        <taxon>Octocorallia</taxon>
        <taxon>Malacalcyonacea</taxon>
        <taxon>Plexauridae</taxon>
        <taxon>Paramuricea</taxon>
    </lineage>
</organism>
<gene>
    <name evidence="2" type="ORF">PACLA_8A005267</name>
</gene>
<proteinExistence type="predicted"/>
<feature type="region of interest" description="Disordered" evidence="1">
    <location>
        <begin position="129"/>
        <end position="230"/>
    </location>
</feature>
<evidence type="ECO:0000313" key="3">
    <source>
        <dbReference type="Proteomes" id="UP001152795"/>
    </source>
</evidence>
<comment type="caution">
    <text evidence="2">The sequence shown here is derived from an EMBL/GenBank/DDBJ whole genome shotgun (WGS) entry which is preliminary data.</text>
</comment>